<name>A0A7W9MV97_9ACTN</name>
<gene>
    <name evidence="2" type="ORF">HDA39_004318</name>
</gene>
<dbReference type="RefSeq" id="WP_202893083.1">
    <property type="nucleotide sequence ID" value="NZ_JACHMY010000001.1"/>
</dbReference>
<dbReference type="CDD" id="cd05155">
    <property type="entry name" value="APH_ChoK_like_1"/>
    <property type="match status" value="1"/>
</dbReference>
<dbReference type="Gene3D" id="3.30.200.20">
    <property type="entry name" value="Phosphorylase Kinase, domain 1"/>
    <property type="match status" value="1"/>
</dbReference>
<dbReference type="PANTHER" id="PTHR21310">
    <property type="entry name" value="AMINOGLYCOSIDE PHOSPHOTRANSFERASE-RELATED-RELATED"/>
    <property type="match status" value="1"/>
</dbReference>
<dbReference type="PANTHER" id="PTHR21310:SF42">
    <property type="entry name" value="BIFUNCTIONAL AAC_APH"/>
    <property type="match status" value="1"/>
</dbReference>
<dbReference type="AlphaFoldDB" id="A0A7W9MV97"/>
<dbReference type="InterPro" id="IPR011009">
    <property type="entry name" value="Kinase-like_dom_sf"/>
</dbReference>
<protein>
    <submittedName>
        <fullName evidence="2">Aminoglycoside phosphotransferase (APT) family kinase protein</fullName>
    </submittedName>
</protein>
<dbReference type="GO" id="GO:0016301">
    <property type="term" value="F:kinase activity"/>
    <property type="evidence" value="ECO:0007669"/>
    <property type="project" value="UniProtKB-KW"/>
</dbReference>
<keyword evidence="2" id="KW-0418">Kinase</keyword>
<evidence type="ECO:0000313" key="2">
    <source>
        <dbReference type="EMBL" id="MBB5837584.1"/>
    </source>
</evidence>
<dbReference type="Pfam" id="PF01636">
    <property type="entry name" value="APH"/>
    <property type="match status" value="1"/>
</dbReference>
<sequence>MRMHAGEAEIDELLVGRLVAGQFPAWAGLAVREIPSSGTVNAMYRLGEELTVRLPLVEGGVSDIAKEHAWVPRLAPYLPVEVPLPVGLGEPSAEYPWPWSVNRWITGEVPSTGDAALGRELGGLVQAFRAVDLPDAPAAYRGGPLQLQDAETRNALEQLEGAIDTSAALAAWEAGLAVLQTEPDLWLHADLMPANLLVREGRLAAVLDFGCVGTGDPACDLIPAWNLLPASERDVFRSVVEADDAQWIRGRARALSMALIQLPYYRETNPGIAANAQHVIDEVLIDFAS</sequence>
<dbReference type="EMBL" id="JACHMY010000001">
    <property type="protein sequence ID" value="MBB5837584.1"/>
    <property type="molecule type" value="Genomic_DNA"/>
</dbReference>
<evidence type="ECO:0000259" key="1">
    <source>
        <dbReference type="Pfam" id="PF01636"/>
    </source>
</evidence>
<dbReference type="SUPFAM" id="SSF56112">
    <property type="entry name" value="Protein kinase-like (PK-like)"/>
    <property type="match status" value="1"/>
</dbReference>
<evidence type="ECO:0000313" key="3">
    <source>
        <dbReference type="Proteomes" id="UP000549971"/>
    </source>
</evidence>
<feature type="domain" description="Aminoglycoside phosphotransferase" evidence="1">
    <location>
        <begin position="35"/>
        <end position="253"/>
    </location>
</feature>
<dbReference type="InterPro" id="IPR051678">
    <property type="entry name" value="AGP_Transferase"/>
</dbReference>
<organism evidence="2 3">
    <name type="scientific">Kribbella italica</name>
    <dbReference type="NCBI Taxonomy" id="1540520"/>
    <lineage>
        <taxon>Bacteria</taxon>
        <taxon>Bacillati</taxon>
        <taxon>Actinomycetota</taxon>
        <taxon>Actinomycetes</taxon>
        <taxon>Propionibacteriales</taxon>
        <taxon>Kribbellaceae</taxon>
        <taxon>Kribbella</taxon>
    </lineage>
</organism>
<dbReference type="InterPro" id="IPR002575">
    <property type="entry name" value="Aminoglycoside_PTrfase"/>
</dbReference>
<comment type="caution">
    <text evidence="2">The sequence shown here is derived from an EMBL/GenBank/DDBJ whole genome shotgun (WGS) entry which is preliminary data.</text>
</comment>
<dbReference type="Proteomes" id="UP000549971">
    <property type="component" value="Unassembled WGS sequence"/>
</dbReference>
<reference evidence="2 3" key="1">
    <citation type="submission" date="2020-08" db="EMBL/GenBank/DDBJ databases">
        <title>Sequencing the genomes of 1000 actinobacteria strains.</title>
        <authorList>
            <person name="Klenk H.-P."/>
        </authorList>
    </citation>
    <scope>NUCLEOTIDE SEQUENCE [LARGE SCALE GENOMIC DNA]</scope>
    <source>
        <strain evidence="2 3">DSM 28967</strain>
    </source>
</reference>
<accession>A0A7W9MV97</accession>
<keyword evidence="2" id="KW-0808">Transferase</keyword>
<keyword evidence="3" id="KW-1185">Reference proteome</keyword>
<dbReference type="Gene3D" id="3.90.1200.10">
    <property type="match status" value="1"/>
</dbReference>
<proteinExistence type="predicted"/>